<proteinExistence type="predicted"/>
<protein>
    <submittedName>
        <fullName evidence="1">Uncharacterized protein</fullName>
    </submittedName>
</protein>
<evidence type="ECO:0000313" key="1">
    <source>
        <dbReference type="EMBL" id="MFD0860870.1"/>
    </source>
</evidence>
<dbReference type="Proteomes" id="UP001596978">
    <property type="component" value="Unassembled WGS sequence"/>
</dbReference>
<name>A0ABW3CSX9_9FLAO</name>
<gene>
    <name evidence="1" type="ORF">ACFQ1M_01510</name>
</gene>
<sequence length="492" mass="54983">MATINSKWAATPIDLSNSLSHESWSGAADVQMTIPGGFLWVKNDAQFMYAALDMVDDTTNNPGTGDYFWFTFDRNRNKAISPNFDVNYGLYPGNPNKMGRQYYLGPGSWTGLINEASLSECKQAFEASPNSTTPHRIWKFKFKLTDLNVSLLPFWWMSYVNFGLRVHSSAPNKNWDTPNNFYTNFTHLHRIYFSRKPSIAPSLSGPVMGSVGLIPTTQINSNTGKATTAAGYYVHVTDAAFGGLLNIIGNRTTMQNLYGSGARKYKMLHQKGKSGTFTEFESSWRNYRWIASQNKYVPLNYSPDSNNYYWMLNPSVDYSIDDLLLQFDSTALDTGFHQFKIEFYNTANVKIPTTAQTLTLYIDNNVPSVKIDAIKHGVSNVGACGIVNLTNNTDGVKVIYDAFDIEGNLRAYNLTAQWGEGHTAVIDSKSYTPSPTDSWQGQNNILAPSSGVWVPPVTCAYAFRVRAWARTTNGYGWVGHNSAVRYVTMIKP</sequence>
<accession>A0ABW3CSX9</accession>
<evidence type="ECO:0000313" key="2">
    <source>
        <dbReference type="Proteomes" id="UP001596978"/>
    </source>
</evidence>
<comment type="caution">
    <text evidence="1">The sequence shown here is derived from an EMBL/GenBank/DDBJ whole genome shotgun (WGS) entry which is preliminary data.</text>
</comment>
<dbReference type="EMBL" id="JBHTJH010000002">
    <property type="protein sequence ID" value="MFD0860870.1"/>
    <property type="molecule type" value="Genomic_DNA"/>
</dbReference>
<organism evidence="1 2">
    <name type="scientific">Sungkyunkwania multivorans</name>
    <dbReference type="NCBI Taxonomy" id="1173618"/>
    <lineage>
        <taxon>Bacteria</taxon>
        <taxon>Pseudomonadati</taxon>
        <taxon>Bacteroidota</taxon>
        <taxon>Flavobacteriia</taxon>
        <taxon>Flavobacteriales</taxon>
        <taxon>Flavobacteriaceae</taxon>
        <taxon>Sungkyunkwania</taxon>
    </lineage>
</organism>
<reference evidence="2" key="1">
    <citation type="journal article" date="2019" name="Int. J. Syst. Evol. Microbiol.">
        <title>The Global Catalogue of Microorganisms (GCM) 10K type strain sequencing project: providing services to taxonomists for standard genome sequencing and annotation.</title>
        <authorList>
            <consortium name="The Broad Institute Genomics Platform"/>
            <consortium name="The Broad Institute Genome Sequencing Center for Infectious Disease"/>
            <person name="Wu L."/>
            <person name="Ma J."/>
        </authorList>
    </citation>
    <scope>NUCLEOTIDE SEQUENCE [LARGE SCALE GENOMIC DNA]</scope>
    <source>
        <strain evidence="2">CCUG 62952</strain>
    </source>
</reference>
<dbReference type="RefSeq" id="WP_386402813.1">
    <property type="nucleotide sequence ID" value="NZ_JBHTJH010000002.1"/>
</dbReference>
<keyword evidence="2" id="KW-1185">Reference proteome</keyword>